<dbReference type="GO" id="GO:0016987">
    <property type="term" value="F:sigma factor activity"/>
    <property type="evidence" value="ECO:0007669"/>
    <property type="project" value="UniProtKB-KW"/>
</dbReference>
<proteinExistence type="predicted"/>
<organism evidence="6 7">
    <name type="scientific">Hymenobacter lapidarius</name>
    <dbReference type="NCBI Taxonomy" id="1908237"/>
    <lineage>
        <taxon>Bacteria</taxon>
        <taxon>Pseudomonadati</taxon>
        <taxon>Bacteroidota</taxon>
        <taxon>Cytophagia</taxon>
        <taxon>Cytophagales</taxon>
        <taxon>Hymenobacteraceae</taxon>
        <taxon>Hymenobacter</taxon>
    </lineage>
</organism>
<accession>A0A1G1T8E6</accession>
<dbReference type="InterPro" id="IPR013325">
    <property type="entry name" value="RNA_pol_sigma_r2"/>
</dbReference>
<keyword evidence="4" id="KW-0804">Transcription</keyword>
<dbReference type="InterPro" id="IPR014284">
    <property type="entry name" value="RNA_pol_sigma-70_dom"/>
</dbReference>
<dbReference type="OrthoDB" id="9785675at2"/>
<dbReference type="InterPro" id="IPR007627">
    <property type="entry name" value="RNA_pol_sigma70_r2"/>
</dbReference>
<evidence type="ECO:0000256" key="2">
    <source>
        <dbReference type="ARBA" id="ARBA00023082"/>
    </source>
</evidence>
<evidence type="ECO:0000256" key="3">
    <source>
        <dbReference type="ARBA" id="ARBA00023125"/>
    </source>
</evidence>
<keyword evidence="2" id="KW-0731">Sigma factor</keyword>
<name>A0A1G1T8E6_9BACT</name>
<dbReference type="AlphaFoldDB" id="A0A1G1T8E6"/>
<sequence>MPLPTNDPENNRKLSARALQDLALIRAALAGSDKAYELLLHSYHRSVYHLVLRIVRNADEAEDITIEAFAKAFQFLPRFRAEYAFSPWLFRIATNRCIDFLRSKKLLTLSCS</sequence>
<gene>
    <name evidence="6" type="ORF">BEN47_11785</name>
</gene>
<dbReference type="Pfam" id="PF04542">
    <property type="entry name" value="Sigma70_r2"/>
    <property type="match status" value="1"/>
</dbReference>
<keyword evidence="7" id="KW-1185">Reference proteome</keyword>
<dbReference type="PANTHER" id="PTHR43133:SF8">
    <property type="entry name" value="RNA POLYMERASE SIGMA FACTOR HI_1459-RELATED"/>
    <property type="match status" value="1"/>
</dbReference>
<dbReference type="Proteomes" id="UP000176294">
    <property type="component" value="Unassembled WGS sequence"/>
</dbReference>
<dbReference type="NCBIfam" id="TIGR02937">
    <property type="entry name" value="sigma70-ECF"/>
    <property type="match status" value="1"/>
</dbReference>
<evidence type="ECO:0000313" key="7">
    <source>
        <dbReference type="Proteomes" id="UP000176294"/>
    </source>
</evidence>
<dbReference type="GO" id="GO:0003677">
    <property type="term" value="F:DNA binding"/>
    <property type="evidence" value="ECO:0007669"/>
    <property type="project" value="UniProtKB-KW"/>
</dbReference>
<evidence type="ECO:0000256" key="4">
    <source>
        <dbReference type="ARBA" id="ARBA00023163"/>
    </source>
</evidence>
<dbReference type="STRING" id="1908237.BEN47_11785"/>
<dbReference type="GO" id="GO:0006352">
    <property type="term" value="P:DNA-templated transcription initiation"/>
    <property type="evidence" value="ECO:0007669"/>
    <property type="project" value="InterPro"/>
</dbReference>
<comment type="caution">
    <text evidence="6">The sequence shown here is derived from an EMBL/GenBank/DDBJ whole genome shotgun (WGS) entry which is preliminary data.</text>
</comment>
<dbReference type="EMBL" id="MDZB01000092">
    <property type="protein sequence ID" value="OGX87152.1"/>
    <property type="molecule type" value="Genomic_DNA"/>
</dbReference>
<dbReference type="RefSeq" id="WP_070726552.1">
    <property type="nucleotide sequence ID" value="NZ_MDZB01000092.1"/>
</dbReference>
<evidence type="ECO:0000256" key="1">
    <source>
        <dbReference type="ARBA" id="ARBA00023015"/>
    </source>
</evidence>
<dbReference type="Gene3D" id="1.10.1740.10">
    <property type="match status" value="1"/>
</dbReference>
<keyword evidence="3" id="KW-0238">DNA-binding</keyword>
<dbReference type="SUPFAM" id="SSF88946">
    <property type="entry name" value="Sigma2 domain of RNA polymerase sigma factors"/>
    <property type="match status" value="1"/>
</dbReference>
<keyword evidence="1" id="KW-0805">Transcription regulation</keyword>
<dbReference type="InterPro" id="IPR039425">
    <property type="entry name" value="RNA_pol_sigma-70-like"/>
</dbReference>
<reference evidence="6 7" key="1">
    <citation type="submission" date="2016-08" db="EMBL/GenBank/DDBJ databases">
        <title>Hymenobacter coccineus sp. nov., Hymenobacter lapidarius sp. nov. and Hymenobacter glacialis sp. nov., isolated from Antarctic soil.</title>
        <authorList>
            <person name="Sedlacek I."/>
            <person name="Kralova S."/>
            <person name="Kyrova K."/>
            <person name="Maslanova I."/>
            <person name="Stankova E."/>
            <person name="Vrbovska V."/>
            <person name="Nemec M."/>
            <person name="Bartak M."/>
            <person name="Svec P."/>
            <person name="Busse H.-J."/>
            <person name="Pantucek R."/>
        </authorList>
    </citation>
    <scope>NUCLEOTIDE SEQUENCE [LARGE SCALE GENOMIC DNA]</scope>
    <source>
        <strain evidence="6 7">CCM 8643</strain>
    </source>
</reference>
<protein>
    <recommendedName>
        <fullName evidence="5">RNA polymerase sigma-70 region 2 domain-containing protein</fullName>
    </recommendedName>
</protein>
<feature type="domain" description="RNA polymerase sigma-70 region 2" evidence="5">
    <location>
        <begin position="39"/>
        <end position="105"/>
    </location>
</feature>
<evidence type="ECO:0000313" key="6">
    <source>
        <dbReference type="EMBL" id="OGX87152.1"/>
    </source>
</evidence>
<dbReference type="PANTHER" id="PTHR43133">
    <property type="entry name" value="RNA POLYMERASE ECF-TYPE SIGMA FACTO"/>
    <property type="match status" value="1"/>
</dbReference>
<evidence type="ECO:0000259" key="5">
    <source>
        <dbReference type="Pfam" id="PF04542"/>
    </source>
</evidence>